<dbReference type="InterPro" id="IPR001100">
    <property type="entry name" value="Pyr_nuc-diS_OxRdtase"/>
</dbReference>
<accession>A0ABS1B9H7</accession>
<evidence type="ECO:0000256" key="3">
    <source>
        <dbReference type="ARBA" id="ARBA00022630"/>
    </source>
</evidence>
<dbReference type="EMBL" id="JAEDAJ010000002">
    <property type="protein sequence ID" value="MBK0330837.1"/>
    <property type="molecule type" value="Genomic_DNA"/>
</dbReference>
<dbReference type="InterPro" id="IPR050151">
    <property type="entry name" value="Class-I_Pyr_Nuc-Dis_Oxidored"/>
</dbReference>
<dbReference type="PRINTS" id="PR00411">
    <property type="entry name" value="PNDRDTASEI"/>
</dbReference>
<keyword evidence="3" id="KW-0285">Flavoprotein</keyword>
<dbReference type="PANTHER" id="PTHR22912:SF151">
    <property type="entry name" value="DIHYDROLIPOYL DEHYDROGENASE, MITOCHONDRIAL"/>
    <property type="match status" value="1"/>
</dbReference>
<reference evidence="9 10" key="1">
    <citation type="submission" date="2020-12" db="EMBL/GenBank/DDBJ databases">
        <title>Brachybacterium sp. MASK1Z-5, whole genome shotgun sequence.</title>
        <authorList>
            <person name="Tuo L."/>
        </authorList>
    </citation>
    <scope>NUCLEOTIDE SEQUENCE [LARGE SCALE GENOMIC DNA]</scope>
    <source>
        <strain evidence="9 10">MASK1Z-5</strain>
    </source>
</reference>
<dbReference type="Gene3D" id="3.30.390.30">
    <property type="match status" value="1"/>
</dbReference>
<feature type="domain" description="FAD/NAD(P)-binding" evidence="8">
    <location>
        <begin position="42"/>
        <end position="366"/>
    </location>
</feature>
<dbReference type="PIRSF" id="PIRSF000350">
    <property type="entry name" value="Mercury_reductase_MerA"/>
    <property type="match status" value="1"/>
</dbReference>
<evidence type="ECO:0000313" key="10">
    <source>
        <dbReference type="Proteomes" id="UP000612352"/>
    </source>
</evidence>
<evidence type="ECO:0000313" key="9">
    <source>
        <dbReference type="EMBL" id="MBK0330837.1"/>
    </source>
</evidence>
<dbReference type="InterPro" id="IPR036188">
    <property type="entry name" value="FAD/NAD-bd_sf"/>
</dbReference>
<dbReference type="InterPro" id="IPR016156">
    <property type="entry name" value="FAD/NAD-linked_Rdtase_dimer_sf"/>
</dbReference>
<keyword evidence="5" id="KW-0520">NAD</keyword>
<sequence>MTSDPRTAGASRSASASPVPTSSSDAPPTSASAPSDDVLEVDVIVLGGGPVGENAAQYAIEGTGLTAAIVEGERMGGECSYWACMPSKALLRPLDVRAAAAHLPGITTPEIDVEELLARRDDWVSHYDDTGQVQWAEGAGLTVVRGHGALSGEREVTVRPADGAGSDGAPAGDDAPRVLRARRAVVLATGSEPVIPAPYRELAPWTSRDATGVKEVPGRLLIVGGGVVACEAATWMRALGSEVTMLVRGERLLPSAEPEASEHVRTGLEAIGVRVITGASAQHATRDGVSQDAAEESGIGRVHGGEVRVHIAGAAGTGTAGAGAQDGGARGGNSGEEDGDFTADEILVATGRRPRLQDVGLEAVGLSPNDVRGGALPDWLRAVGDASGEAPLTHWGKYRARVIGEEIRDAALADVEPTPPPEPVAEGRAVPQVVFTDPQVASVGLIESAARDAGFDVVVAQVPFEGSAGSALLRDDASGVAKIVVDAVTRRLLGATFAGPDAAEIVHAATVAIVGEIPVDVLRHAVPSYPTASELWLRLLEELPREYRHAAPQGRRE</sequence>
<dbReference type="Proteomes" id="UP000612352">
    <property type="component" value="Unassembled WGS sequence"/>
</dbReference>
<evidence type="ECO:0000256" key="6">
    <source>
        <dbReference type="SAM" id="MobiDB-lite"/>
    </source>
</evidence>
<name>A0ABS1B9H7_9MICO</name>
<evidence type="ECO:0000256" key="2">
    <source>
        <dbReference type="ARBA" id="ARBA00007532"/>
    </source>
</evidence>
<evidence type="ECO:0000256" key="5">
    <source>
        <dbReference type="ARBA" id="ARBA00023027"/>
    </source>
</evidence>
<dbReference type="Pfam" id="PF02852">
    <property type="entry name" value="Pyr_redox_dim"/>
    <property type="match status" value="1"/>
</dbReference>
<dbReference type="RefSeq" id="WP_200501489.1">
    <property type="nucleotide sequence ID" value="NZ_JAEDAJ010000002.1"/>
</dbReference>
<gene>
    <name evidence="9" type="ORF">I8D64_05415</name>
</gene>
<dbReference type="Pfam" id="PF07992">
    <property type="entry name" value="Pyr_redox_2"/>
    <property type="match status" value="1"/>
</dbReference>
<evidence type="ECO:0000259" key="7">
    <source>
        <dbReference type="Pfam" id="PF02852"/>
    </source>
</evidence>
<evidence type="ECO:0000256" key="4">
    <source>
        <dbReference type="ARBA" id="ARBA00022827"/>
    </source>
</evidence>
<evidence type="ECO:0000256" key="1">
    <source>
        <dbReference type="ARBA" id="ARBA00001974"/>
    </source>
</evidence>
<protein>
    <submittedName>
        <fullName evidence="9">NAD(P)/FAD-dependent oxidoreductase</fullName>
    </submittedName>
</protein>
<dbReference type="InterPro" id="IPR004099">
    <property type="entry name" value="Pyr_nucl-diS_OxRdtase_dimer"/>
</dbReference>
<organism evidence="9 10">
    <name type="scientific">Brachybacterium halotolerans</name>
    <dbReference type="NCBI Taxonomy" id="2795215"/>
    <lineage>
        <taxon>Bacteria</taxon>
        <taxon>Bacillati</taxon>
        <taxon>Actinomycetota</taxon>
        <taxon>Actinomycetes</taxon>
        <taxon>Micrococcales</taxon>
        <taxon>Dermabacteraceae</taxon>
        <taxon>Brachybacterium</taxon>
    </lineage>
</organism>
<feature type="compositionally biased region" description="Gly residues" evidence="6">
    <location>
        <begin position="316"/>
        <end position="334"/>
    </location>
</feature>
<proteinExistence type="inferred from homology"/>
<dbReference type="InterPro" id="IPR023753">
    <property type="entry name" value="FAD/NAD-binding_dom"/>
</dbReference>
<keyword evidence="4" id="KW-0274">FAD</keyword>
<comment type="caution">
    <text evidence="9">The sequence shown here is derived from an EMBL/GenBank/DDBJ whole genome shotgun (WGS) entry which is preliminary data.</text>
</comment>
<keyword evidence="10" id="KW-1185">Reference proteome</keyword>
<dbReference type="SUPFAM" id="SSF55424">
    <property type="entry name" value="FAD/NAD-linked reductases, dimerisation (C-terminal) domain"/>
    <property type="match status" value="1"/>
</dbReference>
<dbReference type="PRINTS" id="PR00368">
    <property type="entry name" value="FADPNR"/>
</dbReference>
<feature type="region of interest" description="Disordered" evidence="6">
    <location>
        <begin position="1"/>
        <end position="36"/>
    </location>
</feature>
<dbReference type="PANTHER" id="PTHR22912">
    <property type="entry name" value="DISULFIDE OXIDOREDUCTASE"/>
    <property type="match status" value="1"/>
</dbReference>
<comment type="cofactor">
    <cofactor evidence="1">
        <name>FAD</name>
        <dbReference type="ChEBI" id="CHEBI:57692"/>
    </cofactor>
</comment>
<feature type="domain" description="Pyridine nucleotide-disulphide oxidoreductase dimerisation" evidence="7">
    <location>
        <begin position="430"/>
        <end position="535"/>
    </location>
</feature>
<feature type="region of interest" description="Disordered" evidence="6">
    <location>
        <begin position="316"/>
        <end position="340"/>
    </location>
</feature>
<evidence type="ECO:0000259" key="8">
    <source>
        <dbReference type="Pfam" id="PF07992"/>
    </source>
</evidence>
<comment type="similarity">
    <text evidence="2">Belongs to the class-I pyridine nucleotide-disulfide oxidoreductase family.</text>
</comment>
<dbReference type="Gene3D" id="3.50.50.60">
    <property type="entry name" value="FAD/NAD(P)-binding domain"/>
    <property type="match status" value="2"/>
</dbReference>
<dbReference type="SUPFAM" id="SSF51905">
    <property type="entry name" value="FAD/NAD(P)-binding domain"/>
    <property type="match status" value="2"/>
</dbReference>